<proteinExistence type="inferred from homology"/>
<evidence type="ECO:0000256" key="5">
    <source>
        <dbReference type="ARBA" id="ARBA00023163"/>
    </source>
</evidence>
<reference evidence="10" key="1">
    <citation type="journal article" date="2019" name="Int. J. Syst. Evol. Microbiol.">
        <title>The Global Catalogue of Microorganisms (GCM) 10K type strain sequencing project: providing services to taxonomists for standard genome sequencing and annotation.</title>
        <authorList>
            <consortium name="The Broad Institute Genomics Platform"/>
            <consortium name="The Broad Institute Genome Sequencing Center for Infectious Disease"/>
            <person name="Wu L."/>
            <person name="Ma J."/>
        </authorList>
    </citation>
    <scope>NUCLEOTIDE SEQUENCE [LARGE SCALE GENOMIC DNA]</scope>
    <source>
        <strain evidence="10">KCTC 52416</strain>
    </source>
</reference>
<organism evidence="9 10">
    <name type="scientific">Parapedobacter deserti</name>
    <dbReference type="NCBI Taxonomy" id="1912957"/>
    <lineage>
        <taxon>Bacteria</taxon>
        <taxon>Pseudomonadati</taxon>
        <taxon>Bacteroidota</taxon>
        <taxon>Sphingobacteriia</taxon>
        <taxon>Sphingobacteriales</taxon>
        <taxon>Sphingobacteriaceae</taxon>
        <taxon>Parapedobacter</taxon>
    </lineage>
</organism>
<dbReference type="InterPro" id="IPR036388">
    <property type="entry name" value="WH-like_DNA-bd_sf"/>
</dbReference>
<evidence type="ECO:0000256" key="1">
    <source>
        <dbReference type="ARBA" id="ARBA00010641"/>
    </source>
</evidence>
<dbReference type="NCBIfam" id="TIGR02937">
    <property type="entry name" value="sigma70-ECF"/>
    <property type="match status" value="1"/>
</dbReference>
<sequence length="197" mass="22664">MTAFDERENLEAIAGGNIKAFKTLFDSYHHRVYQYGLQLLKNEADAEELVQEVFAKIWLNRTALAEVKNFGAYLRTISRNHALTWLKRHALDRSMRNDEYAANSRLLFNDTENTVYYNETRKLLAEAVALLPPRQREVFIRCHVQGAKQAEAAASLGISIHTLKSHLQQATQSIKAYLLQRTDRFTLFLCLGIYVSQ</sequence>
<dbReference type="NCBIfam" id="TIGR02985">
    <property type="entry name" value="Sig70_bacteroi1"/>
    <property type="match status" value="1"/>
</dbReference>
<keyword evidence="2 6" id="KW-0805">Transcription regulation</keyword>
<dbReference type="InterPro" id="IPR014327">
    <property type="entry name" value="RNA_pol_sigma70_bacteroid"/>
</dbReference>
<name>A0ABV7JIN0_9SPHI</name>
<dbReference type="InterPro" id="IPR014284">
    <property type="entry name" value="RNA_pol_sigma-70_dom"/>
</dbReference>
<gene>
    <name evidence="9" type="ORF">ACFOET_03750</name>
</gene>
<dbReference type="Proteomes" id="UP001595526">
    <property type="component" value="Unassembled WGS sequence"/>
</dbReference>
<keyword evidence="3 6" id="KW-0731">Sigma factor</keyword>
<keyword evidence="10" id="KW-1185">Reference proteome</keyword>
<evidence type="ECO:0000256" key="4">
    <source>
        <dbReference type="ARBA" id="ARBA00023125"/>
    </source>
</evidence>
<accession>A0ABV7JIN0</accession>
<comment type="caution">
    <text evidence="9">The sequence shown here is derived from an EMBL/GenBank/DDBJ whole genome shotgun (WGS) entry which is preliminary data.</text>
</comment>
<keyword evidence="5 6" id="KW-0804">Transcription</keyword>
<dbReference type="InterPro" id="IPR000838">
    <property type="entry name" value="RNA_pol_sigma70_ECF_CS"/>
</dbReference>
<evidence type="ECO:0000259" key="7">
    <source>
        <dbReference type="Pfam" id="PF04542"/>
    </source>
</evidence>
<dbReference type="InterPro" id="IPR013249">
    <property type="entry name" value="RNA_pol_sigma70_r4_t2"/>
</dbReference>
<dbReference type="RefSeq" id="WP_379019713.1">
    <property type="nucleotide sequence ID" value="NZ_JBHRTA010000009.1"/>
</dbReference>
<dbReference type="Gene3D" id="1.10.1740.10">
    <property type="match status" value="1"/>
</dbReference>
<dbReference type="PANTHER" id="PTHR43133:SF46">
    <property type="entry name" value="RNA POLYMERASE SIGMA-70 FACTOR ECF SUBFAMILY"/>
    <property type="match status" value="1"/>
</dbReference>
<evidence type="ECO:0000313" key="10">
    <source>
        <dbReference type="Proteomes" id="UP001595526"/>
    </source>
</evidence>
<dbReference type="SUPFAM" id="SSF88946">
    <property type="entry name" value="Sigma2 domain of RNA polymerase sigma factors"/>
    <property type="match status" value="1"/>
</dbReference>
<evidence type="ECO:0000259" key="8">
    <source>
        <dbReference type="Pfam" id="PF08281"/>
    </source>
</evidence>
<dbReference type="SUPFAM" id="SSF88659">
    <property type="entry name" value="Sigma3 and sigma4 domains of RNA polymerase sigma factors"/>
    <property type="match status" value="1"/>
</dbReference>
<evidence type="ECO:0000256" key="6">
    <source>
        <dbReference type="RuleBase" id="RU000716"/>
    </source>
</evidence>
<dbReference type="InterPro" id="IPR007627">
    <property type="entry name" value="RNA_pol_sigma70_r2"/>
</dbReference>
<dbReference type="Pfam" id="PF04542">
    <property type="entry name" value="Sigma70_r2"/>
    <property type="match status" value="1"/>
</dbReference>
<dbReference type="Pfam" id="PF08281">
    <property type="entry name" value="Sigma70_r4_2"/>
    <property type="match status" value="1"/>
</dbReference>
<protein>
    <recommendedName>
        <fullName evidence="6">RNA polymerase sigma factor</fullName>
    </recommendedName>
</protein>
<dbReference type="InterPro" id="IPR013325">
    <property type="entry name" value="RNA_pol_sigma_r2"/>
</dbReference>
<dbReference type="Gene3D" id="1.10.10.10">
    <property type="entry name" value="Winged helix-like DNA-binding domain superfamily/Winged helix DNA-binding domain"/>
    <property type="match status" value="1"/>
</dbReference>
<feature type="domain" description="RNA polymerase sigma-70 region 2" evidence="7">
    <location>
        <begin position="24"/>
        <end position="90"/>
    </location>
</feature>
<dbReference type="PROSITE" id="PS01063">
    <property type="entry name" value="SIGMA70_ECF"/>
    <property type="match status" value="1"/>
</dbReference>
<keyword evidence="4 6" id="KW-0238">DNA-binding</keyword>
<feature type="domain" description="RNA polymerase sigma factor 70 region 4 type 2" evidence="8">
    <location>
        <begin position="123"/>
        <end position="170"/>
    </location>
</feature>
<evidence type="ECO:0000256" key="3">
    <source>
        <dbReference type="ARBA" id="ARBA00023082"/>
    </source>
</evidence>
<dbReference type="InterPro" id="IPR039425">
    <property type="entry name" value="RNA_pol_sigma-70-like"/>
</dbReference>
<dbReference type="PANTHER" id="PTHR43133">
    <property type="entry name" value="RNA POLYMERASE ECF-TYPE SIGMA FACTO"/>
    <property type="match status" value="1"/>
</dbReference>
<evidence type="ECO:0000256" key="2">
    <source>
        <dbReference type="ARBA" id="ARBA00023015"/>
    </source>
</evidence>
<dbReference type="InterPro" id="IPR013324">
    <property type="entry name" value="RNA_pol_sigma_r3/r4-like"/>
</dbReference>
<dbReference type="EMBL" id="JBHRTA010000009">
    <property type="protein sequence ID" value="MFC3196720.1"/>
    <property type="molecule type" value="Genomic_DNA"/>
</dbReference>
<comment type="similarity">
    <text evidence="1 6">Belongs to the sigma-70 factor family. ECF subfamily.</text>
</comment>
<evidence type="ECO:0000313" key="9">
    <source>
        <dbReference type="EMBL" id="MFC3196720.1"/>
    </source>
</evidence>